<organism evidence="5 6">
    <name type="scientific">Parafrankia irregularis</name>
    <dbReference type="NCBI Taxonomy" id="795642"/>
    <lineage>
        <taxon>Bacteria</taxon>
        <taxon>Bacillati</taxon>
        <taxon>Actinomycetota</taxon>
        <taxon>Actinomycetes</taxon>
        <taxon>Frankiales</taxon>
        <taxon>Frankiaceae</taxon>
        <taxon>Parafrankia</taxon>
    </lineage>
</organism>
<gene>
    <name evidence="5" type="ORF">Ga0074812_12771</name>
</gene>
<protein>
    <submittedName>
        <fullName evidence="5">Uncharacterized protein</fullName>
    </submittedName>
</protein>
<dbReference type="Pfam" id="PF01113">
    <property type="entry name" value="DapB_N"/>
    <property type="match status" value="1"/>
</dbReference>
<dbReference type="InterPro" id="IPR045760">
    <property type="entry name" value="DAP_DH_C"/>
</dbReference>
<dbReference type="InterPro" id="IPR036291">
    <property type="entry name" value="NAD(P)-bd_dom_sf"/>
</dbReference>
<evidence type="ECO:0000313" key="5">
    <source>
        <dbReference type="EMBL" id="CUU59394.1"/>
    </source>
</evidence>
<dbReference type="AlphaFoldDB" id="A0A0S4QWL4"/>
<sequence length="342" mass="36575">MPLRVVQWTTGIVGRSAVRTVLAHPDLELVGCFSWSADKAGKDVGELCGIDPVGVVATDSVEEILGLRPDVVLYMPLHWRVDEMVRLLEAGINVVSTANFITGRSYGDEAMRRLDDAAKRGGVSLYGTGINPGYANALGLMATAVCRRVDRVSVLESVDCTAYASPQTWLETGFAVPPDTPGLAELAKNRQLVFVDAVEMMAEALRVELDEIVYTPEFGVATEDLDLGYMKISKGHVCGLKGLWSGRAGGRSVIELGLVWRLGHAMEPDWPTEEGYVIEVDGEPSVRSRFTVRYDTAGVDFGMPTANPAVNAIPHVVAAAPGLVTVDELSMITAAGLVATGT</sequence>
<evidence type="ECO:0000313" key="6">
    <source>
        <dbReference type="Proteomes" id="UP000198802"/>
    </source>
</evidence>
<dbReference type="GO" id="GO:0009089">
    <property type="term" value="P:lysine biosynthetic process via diaminopimelate"/>
    <property type="evidence" value="ECO:0007669"/>
    <property type="project" value="InterPro"/>
</dbReference>
<dbReference type="SUPFAM" id="SSF51735">
    <property type="entry name" value="NAD(P)-binding Rossmann-fold domains"/>
    <property type="match status" value="1"/>
</dbReference>
<evidence type="ECO:0000259" key="4">
    <source>
        <dbReference type="Pfam" id="PF19328"/>
    </source>
</evidence>
<dbReference type="Proteomes" id="UP000198802">
    <property type="component" value="Unassembled WGS sequence"/>
</dbReference>
<feature type="domain" description="2,4-diaminopentanoate dehydrogenase C-terminal" evidence="4">
    <location>
        <begin position="141"/>
        <end position="334"/>
    </location>
</feature>
<name>A0A0S4QWL4_9ACTN</name>
<dbReference type="Gene3D" id="3.40.50.720">
    <property type="entry name" value="NAD(P)-binding Rossmann-like Domain"/>
    <property type="match status" value="1"/>
</dbReference>
<keyword evidence="2" id="KW-0560">Oxidoreductase</keyword>
<proteinExistence type="predicted"/>
<dbReference type="CDD" id="cd24146">
    <property type="entry name" value="nat-AmDH_N_like"/>
    <property type="match status" value="1"/>
</dbReference>
<accession>A0A0S4QWL4</accession>
<keyword evidence="6" id="KW-1185">Reference proteome</keyword>
<dbReference type="Pfam" id="PF19328">
    <property type="entry name" value="DAP_DH_C"/>
    <property type="match status" value="1"/>
</dbReference>
<keyword evidence="1" id="KW-0521">NADP</keyword>
<dbReference type="InterPro" id="IPR000846">
    <property type="entry name" value="DapB_N"/>
</dbReference>
<dbReference type="EMBL" id="FAOZ01000027">
    <property type="protein sequence ID" value="CUU59394.1"/>
    <property type="molecule type" value="Genomic_DNA"/>
</dbReference>
<reference evidence="6" key="1">
    <citation type="submission" date="2015-11" db="EMBL/GenBank/DDBJ databases">
        <authorList>
            <person name="Varghese N."/>
        </authorList>
    </citation>
    <scope>NUCLEOTIDE SEQUENCE [LARGE SCALE GENOMIC DNA]</scope>
    <source>
        <strain evidence="6">DSM 45899</strain>
    </source>
</reference>
<evidence type="ECO:0000256" key="2">
    <source>
        <dbReference type="ARBA" id="ARBA00023002"/>
    </source>
</evidence>
<evidence type="ECO:0000256" key="1">
    <source>
        <dbReference type="ARBA" id="ARBA00022857"/>
    </source>
</evidence>
<feature type="domain" description="Dihydrodipicolinate reductase N-terminal" evidence="3">
    <location>
        <begin position="10"/>
        <end position="86"/>
    </location>
</feature>
<evidence type="ECO:0000259" key="3">
    <source>
        <dbReference type="Pfam" id="PF01113"/>
    </source>
</evidence>
<dbReference type="GO" id="GO:0008839">
    <property type="term" value="F:4-hydroxy-tetrahydrodipicolinate reductase"/>
    <property type="evidence" value="ECO:0007669"/>
    <property type="project" value="InterPro"/>
</dbReference>